<dbReference type="PANTHER" id="PTHR23501:SF177">
    <property type="entry name" value="MAJOR FACILITATOR SUPERFAMILY (MFS) PROFILE DOMAIN-CONTAINING PROTEIN-RELATED"/>
    <property type="match status" value="1"/>
</dbReference>
<feature type="transmembrane region" description="Helical" evidence="7">
    <location>
        <begin position="1083"/>
        <end position="1104"/>
    </location>
</feature>
<feature type="domain" description="Major facilitator superfamily (MFS) profile" evidence="8">
    <location>
        <begin position="91"/>
        <end position="843"/>
    </location>
</feature>
<protein>
    <submittedName>
        <fullName evidence="9">0ff33c53-7a84-419a-9768-07b8ddcdef6d</fullName>
    </submittedName>
</protein>
<feature type="transmembrane region" description="Helical" evidence="7">
    <location>
        <begin position="417"/>
        <end position="437"/>
    </location>
</feature>
<feature type="transmembrane region" description="Helical" evidence="7">
    <location>
        <begin position="395"/>
        <end position="412"/>
    </location>
</feature>
<keyword evidence="4 7" id="KW-1133">Transmembrane helix</keyword>
<feature type="transmembrane region" description="Helical" evidence="7">
    <location>
        <begin position="546"/>
        <end position="573"/>
    </location>
</feature>
<feature type="transmembrane region" description="Helical" evidence="7">
    <location>
        <begin position="1042"/>
        <end position="1063"/>
    </location>
</feature>
<dbReference type="FunFam" id="1.20.1720.10:FF:000012">
    <property type="entry name" value="MFS toxin efflux pump (AflT)"/>
    <property type="match status" value="1"/>
</dbReference>
<dbReference type="SUPFAM" id="SSF103473">
    <property type="entry name" value="MFS general substrate transporter"/>
    <property type="match status" value="2"/>
</dbReference>
<feature type="transmembrane region" description="Helical" evidence="7">
    <location>
        <begin position="1151"/>
        <end position="1173"/>
    </location>
</feature>
<keyword evidence="2" id="KW-0813">Transport</keyword>
<feature type="transmembrane region" description="Helical" evidence="7">
    <location>
        <begin position="181"/>
        <end position="206"/>
    </location>
</feature>
<dbReference type="Gene3D" id="1.20.1720.10">
    <property type="entry name" value="Multidrug resistance protein D"/>
    <property type="match status" value="1"/>
</dbReference>
<feature type="transmembrane region" description="Helical" evidence="7">
    <location>
        <begin position="790"/>
        <end position="811"/>
    </location>
</feature>
<dbReference type="InterPro" id="IPR011701">
    <property type="entry name" value="MFS"/>
</dbReference>
<dbReference type="InterPro" id="IPR036259">
    <property type="entry name" value="MFS_trans_sf"/>
</dbReference>
<feature type="transmembrane region" description="Helical" evidence="7">
    <location>
        <begin position="156"/>
        <end position="175"/>
    </location>
</feature>
<evidence type="ECO:0000256" key="5">
    <source>
        <dbReference type="ARBA" id="ARBA00023136"/>
    </source>
</evidence>
<dbReference type="GO" id="GO:0012505">
    <property type="term" value="C:endomembrane system"/>
    <property type="evidence" value="ECO:0007669"/>
    <property type="project" value="UniProtKB-SubCell"/>
</dbReference>
<evidence type="ECO:0000256" key="1">
    <source>
        <dbReference type="ARBA" id="ARBA00004141"/>
    </source>
</evidence>
<feature type="transmembrane region" description="Helical" evidence="7">
    <location>
        <begin position="244"/>
        <end position="264"/>
    </location>
</feature>
<feature type="region of interest" description="Disordered" evidence="6">
    <location>
        <begin position="1"/>
        <end position="79"/>
    </location>
</feature>
<dbReference type="PANTHER" id="PTHR23501">
    <property type="entry name" value="MAJOR FACILITATOR SUPERFAMILY"/>
    <property type="match status" value="1"/>
</dbReference>
<dbReference type="FunFam" id="1.20.1250.20:FF:000196">
    <property type="entry name" value="MFS toxin efflux pump (AflT)"/>
    <property type="match status" value="1"/>
</dbReference>
<dbReference type="AlphaFoldDB" id="A0A3S4AMP0"/>
<comment type="subcellular location">
    <subcellularLocation>
        <location evidence="1">Membrane</location>
        <topology evidence="1">Multi-pass membrane protein</topology>
    </subcellularLocation>
</comment>
<dbReference type="EMBL" id="OUUZ01000008">
    <property type="protein sequence ID" value="SPQ21523.1"/>
    <property type="molecule type" value="Genomic_DNA"/>
</dbReference>
<feature type="compositionally biased region" description="Basic and acidic residues" evidence="6">
    <location>
        <begin position="58"/>
        <end position="74"/>
    </location>
</feature>
<feature type="transmembrane region" description="Helical" evidence="7">
    <location>
        <begin position="126"/>
        <end position="144"/>
    </location>
</feature>
<proteinExistence type="predicted"/>
<feature type="transmembrane region" description="Helical" evidence="7">
    <location>
        <begin position="449"/>
        <end position="470"/>
    </location>
</feature>
<feature type="transmembrane region" description="Helical" evidence="7">
    <location>
        <begin position="213"/>
        <end position="232"/>
    </location>
</feature>
<evidence type="ECO:0000256" key="6">
    <source>
        <dbReference type="SAM" id="MobiDB-lite"/>
    </source>
</evidence>
<dbReference type="Proteomes" id="UP000289323">
    <property type="component" value="Unassembled WGS sequence"/>
</dbReference>
<dbReference type="PROSITE" id="PS50850">
    <property type="entry name" value="MFS"/>
    <property type="match status" value="1"/>
</dbReference>
<accession>A0A3S4AMP0</accession>
<feature type="transmembrane region" description="Helical" evidence="7">
    <location>
        <begin position="660"/>
        <end position="681"/>
    </location>
</feature>
<feature type="transmembrane region" description="Helical" evidence="7">
    <location>
        <begin position="482"/>
        <end position="505"/>
    </location>
</feature>
<keyword evidence="3 7" id="KW-0812">Transmembrane</keyword>
<evidence type="ECO:0000259" key="8">
    <source>
        <dbReference type="PROSITE" id="PS50850"/>
    </source>
</evidence>
<organism evidence="9 10">
    <name type="scientific">Thermothielavioides terrestris</name>
    <dbReference type="NCBI Taxonomy" id="2587410"/>
    <lineage>
        <taxon>Eukaryota</taxon>
        <taxon>Fungi</taxon>
        <taxon>Dikarya</taxon>
        <taxon>Ascomycota</taxon>
        <taxon>Pezizomycotina</taxon>
        <taxon>Sordariomycetes</taxon>
        <taxon>Sordariomycetidae</taxon>
        <taxon>Sordariales</taxon>
        <taxon>Chaetomiaceae</taxon>
        <taxon>Thermothielavioides</taxon>
    </lineage>
</organism>
<feature type="transmembrane region" description="Helical" evidence="7">
    <location>
        <begin position="998"/>
        <end position="1022"/>
    </location>
</feature>
<dbReference type="Pfam" id="PF07690">
    <property type="entry name" value="MFS_1"/>
    <property type="match status" value="2"/>
</dbReference>
<name>A0A3S4AMP0_9PEZI</name>
<feature type="transmembrane region" description="Helical" evidence="7">
    <location>
        <begin position="730"/>
        <end position="758"/>
    </location>
</feature>
<feature type="compositionally biased region" description="Polar residues" evidence="6">
    <location>
        <begin position="23"/>
        <end position="35"/>
    </location>
</feature>
<evidence type="ECO:0000256" key="4">
    <source>
        <dbReference type="ARBA" id="ARBA00022989"/>
    </source>
</evidence>
<feature type="transmembrane region" description="Helical" evidence="7">
    <location>
        <begin position="285"/>
        <end position="305"/>
    </location>
</feature>
<dbReference type="CDD" id="cd17502">
    <property type="entry name" value="MFS_Azr1_MDR_like"/>
    <property type="match status" value="1"/>
</dbReference>
<feature type="transmembrane region" description="Helical" evidence="7">
    <location>
        <begin position="1119"/>
        <end position="1139"/>
    </location>
</feature>
<evidence type="ECO:0000256" key="2">
    <source>
        <dbReference type="ARBA" id="ARBA00022448"/>
    </source>
</evidence>
<evidence type="ECO:0000313" key="10">
    <source>
        <dbReference type="Proteomes" id="UP000289323"/>
    </source>
</evidence>
<dbReference type="GO" id="GO:0022857">
    <property type="term" value="F:transmembrane transporter activity"/>
    <property type="evidence" value="ECO:0007669"/>
    <property type="project" value="InterPro"/>
</dbReference>
<dbReference type="Gene3D" id="1.20.1250.20">
    <property type="entry name" value="MFS general substrate transporter like domains"/>
    <property type="match status" value="2"/>
</dbReference>
<feature type="transmembrane region" description="Helical" evidence="7">
    <location>
        <begin position="1179"/>
        <end position="1202"/>
    </location>
</feature>
<evidence type="ECO:0000256" key="3">
    <source>
        <dbReference type="ARBA" id="ARBA00022692"/>
    </source>
</evidence>
<evidence type="ECO:0000313" key="9">
    <source>
        <dbReference type="EMBL" id="SPQ21523.1"/>
    </source>
</evidence>
<dbReference type="InterPro" id="IPR020846">
    <property type="entry name" value="MFS_dom"/>
</dbReference>
<feature type="transmembrane region" description="Helical" evidence="7">
    <location>
        <begin position="86"/>
        <end position="114"/>
    </location>
</feature>
<feature type="transmembrane region" description="Helical" evidence="7">
    <location>
        <begin position="817"/>
        <end position="839"/>
    </location>
</feature>
<feature type="transmembrane region" description="Helical" evidence="7">
    <location>
        <begin position="354"/>
        <end position="375"/>
    </location>
</feature>
<keyword evidence="5 7" id="KW-0472">Membrane</keyword>
<feature type="transmembrane region" description="Helical" evidence="7">
    <location>
        <begin position="701"/>
        <end position="723"/>
    </location>
</feature>
<gene>
    <name evidence="9" type="ORF">TT172_LOCUS3942</name>
</gene>
<reference evidence="9 10" key="1">
    <citation type="submission" date="2018-04" db="EMBL/GenBank/DDBJ databases">
        <authorList>
            <person name="Huttner S."/>
            <person name="Dainat J."/>
        </authorList>
    </citation>
    <scope>NUCLEOTIDE SEQUENCE [LARGE SCALE GENOMIC DNA]</scope>
</reference>
<feature type="transmembrane region" description="Helical" evidence="7">
    <location>
        <begin position="317"/>
        <end position="334"/>
    </location>
</feature>
<dbReference type="GO" id="GO:0005886">
    <property type="term" value="C:plasma membrane"/>
    <property type="evidence" value="ECO:0007669"/>
    <property type="project" value="TreeGrafter"/>
</dbReference>
<sequence>MATTSTTRPLGSASDATLAGGTRPSSSEAPRTTLSPPDPVHYDAYLSDTTTRPASPAPDEKKDVETAGSVKEEASGPEDGEYPTGWAFTFIVVALVLSIFLVSLDMTIVATAIPKITDEFKGLEDVAWYGSAFFMTVGGFQSTWGKVFKYFPLKLGFLASIFVFELGSLICGVAPNSTALIVGRAFAGIGAAGVGSGAYTIIAFTAPPKKRPIFTGVIGTAYGIAAVIGPLIGGAFADRVTWRWCFYINLPIGGLSATIITLFFKAPKGAKPVEAPLREKLLQMDLVGTALVMAAVISYILALQYGGQTKAWRDSTVIGLLVGFVLISAAFAAWEWFNGERSMIVPRLFARRDVWVSSMFTFFFAGSYFVIIYYLPIYFQSIDNSSPTGSGVRNLPLILSVTVATVVAGGAISATGIAAPVATGGAAIATIAAGLLYTLDIGTSTGKWIGYQILGGLAWGAAFQVPIVVGQATAEPNDISSVTAIILFFQTVGGAFLVSAAQSAFVNTMLNRLATSAPQVSPLKLLGTGATQLRAVFPPDQVPGILVAYMAGIKTALALAIAAVGLAFVVSLFNNWRRLNTDALKGAGGAAAVMPGWKYAFTLPSASVKSATPPGTVTLIDHGAAHRRSGRREGDDRVVKFPIPTSDPADPLNWPRWRKVTCMVAVAWYAFVANYIASSLAPALPVWNHQFPQDRRQPRELMQLVAFNVLVLGLGNIIWVPLANVFGRRLVLVLSTIVLSAASACGMKLGGFTAMLIIRIFQGLGSSASETVTPAVVGDLFFVHERGRWMAFYTASLACGSVTGGITGGYIATKLGWFRQFWFATGLSGLAALLIIFLVPETMYDRGEHTLPIQQTLPRASQILGLQPPQEPGRDRTSLPPRLSLATLPSMRLSVPSKFMWPLAQELDPDHGMTWYNDAPSDDEVDINVAGPIYVVGIPQAQTASRASRASRATPRNSTLAVPARDSAAQHRPYTFWRSLTFSRYRGKIWYQFAKPWLTLRLPATWVIMLQYGGLVAGVAVISTVGPQILTGKPYGWGENAGLLFVGALVGILLGGLTTGLLVDRRLKKLARDADHGYAEPEARLAVMVPALAIGTCGLLVFGFCAKYPGKFQWVGLEFAYGMVALALAQVPSIWFNYLIDAYEQLASDCFVMICILRGLVPFAWTFFVAQWVARDGFLIPFGGFTAILGGFSLLTLPIMFWGKRMRIATARFVVKNQ</sequence>
<evidence type="ECO:0000256" key="7">
    <source>
        <dbReference type="SAM" id="Phobius"/>
    </source>
</evidence>